<evidence type="ECO:0000313" key="3">
    <source>
        <dbReference type="Proteomes" id="UP000078343"/>
    </source>
</evidence>
<reference evidence="2 3" key="1">
    <citation type="submission" date="2016-04" db="EMBL/GenBank/DDBJ databases">
        <title>Draft genome of Fonsecaea erecta CBS 125763.</title>
        <authorList>
            <person name="Weiss V.A."/>
            <person name="Vicente V.A."/>
            <person name="Raittz R.T."/>
            <person name="Moreno L.F."/>
            <person name="De Souza E.M."/>
            <person name="Pedrosa F.O."/>
            <person name="Steffens M.B."/>
            <person name="Faoro H."/>
            <person name="Tadra-Sfeir M.Z."/>
            <person name="Najafzadeh M.J."/>
            <person name="Felipe M.S."/>
            <person name="Teixeira M."/>
            <person name="Sun J."/>
            <person name="Xi L."/>
            <person name="Gomes R."/>
            <person name="De Azevedo C.M."/>
            <person name="Salgado C.G."/>
            <person name="Da Silva M.B."/>
            <person name="Nascimento M.F."/>
            <person name="Queiroz-Telles F."/>
            <person name="Attili D.S."/>
            <person name="Gorbushina A."/>
        </authorList>
    </citation>
    <scope>NUCLEOTIDE SEQUENCE [LARGE SCALE GENOMIC DNA]</scope>
    <source>
        <strain evidence="2 3">CBS 125763</strain>
    </source>
</reference>
<dbReference type="GeneID" id="30007638"/>
<comment type="caution">
    <text evidence="2">The sequence shown here is derived from an EMBL/GenBank/DDBJ whole genome shotgun (WGS) entry which is preliminary data.</text>
</comment>
<name>A0A178ZNA6_9EURO</name>
<organism evidence="2 3">
    <name type="scientific">Fonsecaea erecta</name>
    <dbReference type="NCBI Taxonomy" id="1367422"/>
    <lineage>
        <taxon>Eukaryota</taxon>
        <taxon>Fungi</taxon>
        <taxon>Dikarya</taxon>
        <taxon>Ascomycota</taxon>
        <taxon>Pezizomycotina</taxon>
        <taxon>Eurotiomycetes</taxon>
        <taxon>Chaetothyriomycetidae</taxon>
        <taxon>Chaetothyriales</taxon>
        <taxon>Herpotrichiellaceae</taxon>
        <taxon>Fonsecaea</taxon>
    </lineage>
</organism>
<dbReference type="OrthoDB" id="5273701at2759"/>
<dbReference type="RefSeq" id="XP_018694634.1">
    <property type="nucleotide sequence ID" value="XM_018834984.1"/>
</dbReference>
<gene>
    <name evidence="2" type="ORF">AYL99_03468</name>
</gene>
<proteinExistence type="predicted"/>
<accession>A0A178ZNA6</accession>
<dbReference type="AlphaFoldDB" id="A0A178ZNA6"/>
<evidence type="ECO:0000256" key="1">
    <source>
        <dbReference type="SAM" id="MobiDB-lite"/>
    </source>
</evidence>
<protein>
    <submittedName>
        <fullName evidence="2">Uncharacterized protein</fullName>
    </submittedName>
</protein>
<evidence type="ECO:0000313" key="2">
    <source>
        <dbReference type="EMBL" id="OAP61267.1"/>
    </source>
</evidence>
<feature type="compositionally biased region" description="Polar residues" evidence="1">
    <location>
        <begin position="7"/>
        <end position="17"/>
    </location>
</feature>
<dbReference type="EMBL" id="LVYI01000003">
    <property type="protein sequence ID" value="OAP61267.1"/>
    <property type="molecule type" value="Genomic_DNA"/>
</dbReference>
<dbReference type="Proteomes" id="UP000078343">
    <property type="component" value="Unassembled WGS sequence"/>
</dbReference>
<sequence>MTDIFRLSSTPKRGTSGSDEKISATKIPPLDSSVKANAPHDQSSRGATGTDRSIDHSRIDPLGGAGQYQHTAPHADSQGAVGRDETIQGAKIEPLEGKGQQAATTKSQGLDDETVDTARIDPVGSVREEMQPPT</sequence>
<feature type="compositionally biased region" description="Polar residues" evidence="1">
    <location>
        <begin position="40"/>
        <end position="51"/>
    </location>
</feature>
<keyword evidence="3" id="KW-1185">Reference proteome</keyword>
<dbReference type="STRING" id="1367422.A0A178ZNA6"/>
<feature type="region of interest" description="Disordered" evidence="1">
    <location>
        <begin position="1"/>
        <end position="134"/>
    </location>
</feature>